<dbReference type="Gene3D" id="3.40.50.720">
    <property type="entry name" value="NAD(P)-binding Rossmann-like Domain"/>
    <property type="match status" value="1"/>
</dbReference>
<dbReference type="InterPro" id="IPR013154">
    <property type="entry name" value="ADH-like_N"/>
</dbReference>
<evidence type="ECO:0000256" key="1">
    <source>
        <dbReference type="ARBA" id="ARBA00022857"/>
    </source>
</evidence>
<dbReference type="PANTHER" id="PTHR44154:SF1">
    <property type="entry name" value="QUINONE OXIDOREDUCTASE"/>
    <property type="match status" value="1"/>
</dbReference>
<dbReference type="SUPFAM" id="SSF50129">
    <property type="entry name" value="GroES-like"/>
    <property type="match status" value="1"/>
</dbReference>
<accession>A0ABS1LHF8</accession>
<dbReference type="EMBL" id="JABBYC010000004">
    <property type="protein sequence ID" value="MBL0885489.1"/>
    <property type="molecule type" value="Genomic_DNA"/>
</dbReference>
<dbReference type="InterPro" id="IPR020843">
    <property type="entry name" value="ER"/>
</dbReference>
<evidence type="ECO:0000313" key="3">
    <source>
        <dbReference type="EMBL" id="MBL0885489.1"/>
    </source>
</evidence>
<dbReference type="Proteomes" id="UP000675409">
    <property type="component" value="Unassembled WGS sequence"/>
</dbReference>
<dbReference type="SMART" id="SM00829">
    <property type="entry name" value="PKS_ER"/>
    <property type="match status" value="1"/>
</dbReference>
<dbReference type="Pfam" id="PF08240">
    <property type="entry name" value="ADH_N"/>
    <property type="match status" value="1"/>
</dbReference>
<keyword evidence="1" id="KW-0521">NADP</keyword>
<sequence>MKMKALVARDYGHPDTYVVTTVDAPEPAAGEILVRVAASAVNMADLRVARGDLSEFVQMPMPYVLGADFAGTVVALGEGVGSYAVGDEVFGYTTAAAMAAFGGPSSPTGTGAMAQYLTVRADTPFVAHRPAVLSAEDAATLATTGLTARALALTADVQPGETVLAVGATGAVGTSLMTILAGSGADITATAKPADAGAITTLGADHVIGFAPSEYPADVDVVLNVALPGNALDDLIAVVKPGGRLLTIVPPPPNPEEISRQDITVTYVADANGDLGGMTELAQLALDDGMRPVIAKTYTLDDAGQAYVDFVGERPVGKLVVTMPA</sequence>
<proteinExistence type="predicted"/>
<organism evidence="3 4">
    <name type="scientific">Myceligenerans indicum</name>
    <dbReference type="NCBI Taxonomy" id="2593663"/>
    <lineage>
        <taxon>Bacteria</taxon>
        <taxon>Bacillati</taxon>
        <taxon>Actinomycetota</taxon>
        <taxon>Actinomycetes</taxon>
        <taxon>Micrococcales</taxon>
        <taxon>Promicromonosporaceae</taxon>
        <taxon>Myceligenerans</taxon>
    </lineage>
</organism>
<protein>
    <submittedName>
        <fullName evidence="3">NADP-dependent oxidoreductase</fullName>
    </submittedName>
</protein>
<dbReference type="SUPFAM" id="SSF51735">
    <property type="entry name" value="NAD(P)-binding Rossmann-fold domains"/>
    <property type="match status" value="1"/>
</dbReference>
<evidence type="ECO:0000259" key="2">
    <source>
        <dbReference type="SMART" id="SM00829"/>
    </source>
</evidence>
<keyword evidence="4" id="KW-1185">Reference proteome</keyword>
<evidence type="ECO:0000313" key="4">
    <source>
        <dbReference type="Proteomes" id="UP000675409"/>
    </source>
</evidence>
<dbReference type="CDD" id="cd05289">
    <property type="entry name" value="MDR_like_2"/>
    <property type="match status" value="1"/>
</dbReference>
<dbReference type="Pfam" id="PF13602">
    <property type="entry name" value="ADH_zinc_N_2"/>
    <property type="match status" value="1"/>
</dbReference>
<reference evidence="3 4" key="1">
    <citation type="journal article" date="2021" name="Arch. Microbiol.">
        <title>Myceligenerans indicum sp. nov., an actinobacterium isolated from mangrove sediment of Sundarbans, India.</title>
        <authorList>
            <person name="Asha K."/>
            <person name="Bhadury P."/>
        </authorList>
    </citation>
    <scope>NUCLEOTIDE SEQUENCE [LARGE SCALE GENOMIC DNA]</scope>
    <source>
        <strain evidence="3 4">I2</strain>
    </source>
</reference>
<gene>
    <name evidence="3" type="ORF">HGK34_04195</name>
</gene>
<feature type="domain" description="Enoyl reductase (ER)" evidence="2">
    <location>
        <begin position="12"/>
        <end position="321"/>
    </location>
</feature>
<comment type="caution">
    <text evidence="3">The sequence shown here is derived from an EMBL/GenBank/DDBJ whole genome shotgun (WGS) entry which is preliminary data.</text>
</comment>
<dbReference type="Gene3D" id="3.90.180.10">
    <property type="entry name" value="Medium-chain alcohol dehydrogenases, catalytic domain"/>
    <property type="match status" value="1"/>
</dbReference>
<dbReference type="InterPro" id="IPR036291">
    <property type="entry name" value="NAD(P)-bd_dom_sf"/>
</dbReference>
<dbReference type="InterPro" id="IPR011032">
    <property type="entry name" value="GroES-like_sf"/>
</dbReference>
<dbReference type="RefSeq" id="WP_201845327.1">
    <property type="nucleotide sequence ID" value="NZ_JABBYC010000004.1"/>
</dbReference>
<dbReference type="InterPro" id="IPR051603">
    <property type="entry name" value="Zinc-ADH_QOR/CCCR"/>
</dbReference>
<name>A0ABS1LHF8_9MICO</name>
<dbReference type="PANTHER" id="PTHR44154">
    <property type="entry name" value="QUINONE OXIDOREDUCTASE"/>
    <property type="match status" value="1"/>
</dbReference>